<dbReference type="InterPro" id="IPR005708">
    <property type="entry name" value="Homogentis_dOase"/>
</dbReference>
<dbReference type="SUPFAM" id="SSF51182">
    <property type="entry name" value="RmlC-like cupins"/>
    <property type="match status" value="1"/>
</dbReference>
<dbReference type="Gene3D" id="2.60.120.10">
    <property type="entry name" value="Jelly Rolls"/>
    <property type="match status" value="1"/>
</dbReference>
<evidence type="ECO:0000256" key="11">
    <source>
        <dbReference type="PIRSR" id="PIRSR605708-2"/>
    </source>
</evidence>
<evidence type="ECO:0000259" key="12">
    <source>
        <dbReference type="Pfam" id="PF04209"/>
    </source>
</evidence>
<dbReference type="GO" id="GO:0046872">
    <property type="term" value="F:metal ion binding"/>
    <property type="evidence" value="ECO:0007669"/>
    <property type="project" value="UniProtKB-KW"/>
</dbReference>
<evidence type="ECO:0000259" key="13">
    <source>
        <dbReference type="Pfam" id="PF20510"/>
    </source>
</evidence>
<dbReference type="UniPathway" id="UPA00139">
    <property type="reaction ID" value="UER00339"/>
</dbReference>
<gene>
    <name evidence="14" type="ORF">UCRPC4_g02671</name>
</gene>
<accession>A0A0G2GK47</accession>
<keyword evidence="10" id="KW-0585">Phenylalanine catabolism</keyword>
<evidence type="ECO:0000256" key="7">
    <source>
        <dbReference type="ARBA" id="ARBA00022964"/>
    </source>
</evidence>
<evidence type="ECO:0000256" key="5">
    <source>
        <dbReference type="ARBA" id="ARBA00022723"/>
    </source>
</evidence>
<evidence type="ECO:0000256" key="10">
    <source>
        <dbReference type="ARBA" id="ARBA00023232"/>
    </source>
</evidence>
<feature type="binding site" evidence="11">
    <location>
        <position position="334"/>
    </location>
    <ligand>
        <name>Fe cation</name>
        <dbReference type="ChEBI" id="CHEBI:24875"/>
    </ligand>
</feature>
<dbReference type="GO" id="GO:0005737">
    <property type="term" value="C:cytoplasm"/>
    <property type="evidence" value="ECO:0007669"/>
    <property type="project" value="TreeGrafter"/>
</dbReference>
<dbReference type="FunFam" id="2.60.120.10:FF:000034">
    <property type="entry name" value="Homogentisate 1,2-dioxygenase"/>
    <property type="match status" value="1"/>
</dbReference>
<feature type="domain" description="Homogentisate 1,2-dioxygenase N-terminal" evidence="13">
    <location>
        <begin position="2"/>
        <end position="242"/>
    </location>
</feature>
<dbReference type="EMBL" id="LCWF01000064">
    <property type="protein sequence ID" value="KKY23858.1"/>
    <property type="molecule type" value="Genomic_DNA"/>
</dbReference>
<feature type="binding site" evidence="11">
    <location>
        <position position="298"/>
    </location>
    <ligand>
        <name>Fe cation</name>
        <dbReference type="ChEBI" id="CHEBI:24875"/>
    </ligand>
</feature>
<dbReference type="InterPro" id="IPR046451">
    <property type="entry name" value="HgmA_C"/>
</dbReference>
<keyword evidence="8" id="KW-0560">Oxidoreductase</keyword>
<reference evidence="14 15" key="1">
    <citation type="submission" date="2015-05" db="EMBL/GenBank/DDBJ databases">
        <title>Distinctive expansion of gene families associated with plant cell wall degradation and secondary metabolism in the genomes of grapevine trunk pathogens.</title>
        <authorList>
            <person name="Lawrence D.P."/>
            <person name="Travadon R."/>
            <person name="Rolshausen P.E."/>
            <person name="Baumgartner K."/>
        </authorList>
    </citation>
    <scope>NUCLEOTIDE SEQUENCE [LARGE SCALE GENOMIC DNA]</scope>
    <source>
        <strain evidence="14">UCRPC4</strain>
    </source>
</reference>
<comment type="caution">
    <text evidence="14">The sequence shown here is derived from an EMBL/GenBank/DDBJ whole genome shotgun (WGS) entry which is preliminary data.</text>
</comment>
<comment type="pathway">
    <text evidence="2">Amino-acid degradation; L-phenylalanine degradation; acetoacetate and fumarate from L-phenylalanine: step 4/6.</text>
</comment>
<dbReference type="GO" id="GO:0004411">
    <property type="term" value="F:homogentisate 1,2-dioxygenase activity"/>
    <property type="evidence" value="ECO:0007669"/>
    <property type="project" value="UniProtKB-EC"/>
</dbReference>
<evidence type="ECO:0000256" key="8">
    <source>
        <dbReference type="ARBA" id="ARBA00023002"/>
    </source>
</evidence>
<feature type="domain" description="Homogentisate 1,2-dioxygenase C-terminal" evidence="12">
    <location>
        <begin position="244"/>
        <end position="393"/>
    </location>
</feature>
<keyword evidence="6" id="KW-0828">Tyrosine catabolism</keyword>
<feature type="binding site" evidence="11">
    <location>
        <position position="313"/>
    </location>
    <ligand>
        <name>homogentisate</name>
        <dbReference type="ChEBI" id="CHEBI:16169"/>
    </ligand>
</feature>
<feature type="binding site" evidence="11">
    <location>
        <position position="334"/>
    </location>
    <ligand>
        <name>homogentisate</name>
        <dbReference type="ChEBI" id="CHEBI:16169"/>
    </ligand>
</feature>
<dbReference type="GO" id="GO:0006572">
    <property type="term" value="P:L-tyrosine catabolic process"/>
    <property type="evidence" value="ECO:0007669"/>
    <property type="project" value="UniProtKB-KW"/>
</dbReference>
<dbReference type="GO" id="GO:0006559">
    <property type="term" value="P:L-phenylalanine catabolic process"/>
    <property type="evidence" value="ECO:0007669"/>
    <property type="project" value="UniProtKB-UniPathway"/>
</dbReference>
<evidence type="ECO:0000313" key="15">
    <source>
        <dbReference type="Proteomes" id="UP000053317"/>
    </source>
</evidence>
<evidence type="ECO:0000256" key="2">
    <source>
        <dbReference type="ARBA" id="ARBA00004704"/>
    </source>
</evidence>
<dbReference type="InterPro" id="IPR046452">
    <property type="entry name" value="HgmA_N"/>
</dbReference>
<dbReference type="Proteomes" id="UP000053317">
    <property type="component" value="Unassembled WGS sequence"/>
</dbReference>
<dbReference type="Pfam" id="PF20510">
    <property type="entry name" value="HgmA_N"/>
    <property type="match status" value="1"/>
</dbReference>
<dbReference type="InterPro" id="IPR014710">
    <property type="entry name" value="RmlC-like_jellyroll"/>
</dbReference>
<evidence type="ECO:0000256" key="4">
    <source>
        <dbReference type="ARBA" id="ARBA00013127"/>
    </source>
</evidence>
<dbReference type="PANTHER" id="PTHR11056:SF0">
    <property type="entry name" value="HOMOGENTISATE 1,2-DIOXYGENASE"/>
    <property type="match status" value="1"/>
</dbReference>
<dbReference type="EC" id="1.13.11.5" evidence="4"/>
<evidence type="ECO:0000256" key="1">
    <source>
        <dbReference type="ARBA" id="ARBA00001962"/>
    </source>
</evidence>
<organism evidence="14 15">
    <name type="scientific">Phaeomoniella chlamydospora</name>
    <name type="common">Phaeoacremonium chlamydosporum</name>
    <dbReference type="NCBI Taxonomy" id="158046"/>
    <lineage>
        <taxon>Eukaryota</taxon>
        <taxon>Fungi</taxon>
        <taxon>Dikarya</taxon>
        <taxon>Ascomycota</taxon>
        <taxon>Pezizomycotina</taxon>
        <taxon>Eurotiomycetes</taxon>
        <taxon>Chaetothyriomycetidae</taxon>
        <taxon>Phaeomoniellales</taxon>
        <taxon>Phaeomoniellaceae</taxon>
        <taxon>Phaeomoniella</taxon>
    </lineage>
</organism>
<keyword evidence="7" id="KW-0223">Dioxygenase</keyword>
<evidence type="ECO:0000256" key="3">
    <source>
        <dbReference type="ARBA" id="ARBA00007757"/>
    </source>
</evidence>
<dbReference type="InterPro" id="IPR011051">
    <property type="entry name" value="RmlC_Cupin_sf"/>
</dbReference>
<comment type="similarity">
    <text evidence="3">Belongs to the homogentisate dioxygenase family.</text>
</comment>
<evidence type="ECO:0000256" key="9">
    <source>
        <dbReference type="ARBA" id="ARBA00023004"/>
    </source>
</evidence>
<evidence type="ECO:0000256" key="6">
    <source>
        <dbReference type="ARBA" id="ARBA00022878"/>
    </source>
</evidence>
<sequence length="445" mass="49914">MQQLNGTSFVSSRGFQQHAWFYRILPSVAHRPLERIYSGNYFETNFAPSNPKVQFAPKELAWDPFDLPDENESVDFVQGIRTIGGHGDPTTKEGLAVHIYTANTSMEKRAFCSTDGDMLLLPQHGRLDIQTEMGKMMVRPGELAVIQAGLRFKVSLPDGPSRGYIQEIFGAHYELPELGVVGSNGCALPRDFEYPLAHFDIDQSPWTIVYKLCGELFACQQDHTPFDVVAWHGNYAPYKYQLERFINVAHVDRDQSDPTCYCVLTAKSKIPGVALTEFLIFTPKWIATQNTFRPPYYHRNVASEVMGMMYGEWKGTGHVLAPGGLSYEPSFLPHGESQERFLEAASWELKPERIMQNTMAFMMHINSHLSMTNFALKDSGKLHLSPADMWDNVRGGFLNHLETINKELSASGRDPLNIRELASKVPLANGVKCAGVPNGINGHVK</sequence>
<dbReference type="Pfam" id="PF04209">
    <property type="entry name" value="HgmA_C"/>
    <property type="match status" value="1"/>
</dbReference>
<dbReference type="CDD" id="cd07000">
    <property type="entry name" value="cupin_HGO_N"/>
    <property type="match status" value="1"/>
</dbReference>
<proteinExistence type="inferred from homology"/>
<feature type="binding site" evidence="11">
    <location>
        <position position="304"/>
    </location>
    <ligand>
        <name>Fe cation</name>
        <dbReference type="ChEBI" id="CHEBI:24875"/>
    </ligand>
</feature>
<reference evidence="14 15" key="2">
    <citation type="submission" date="2015-05" db="EMBL/GenBank/DDBJ databases">
        <authorList>
            <person name="Morales-Cruz A."/>
            <person name="Amrine K.C."/>
            <person name="Cantu D."/>
        </authorList>
    </citation>
    <scope>NUCLEOTIDE SEQUENCE [LARGE SCALE GENOMIC DNA]</scope>
    <source>
        <strain evidence="14">UCRPC4</strain>
    </source>
</reference>
<evidence type="ECO:0000313" key="14">
    <source>
        <dbReference type="EMBL" id="KKY23858.1"/>
    </source>
</evidence>
<keyword evidence="5 11" id="KW-0479">Metal-binding</keyword>
<protein>
    <recommendedName>
        <fullName evidence="4">homogentisate 1,2-dioxygenase</fullName>
        <ecNumber evidence="4">1.13.11.5</ecNumber>
    </recommendedName>
</protein>
<name>A0A0G2GK47_PHACM</name>
<keyword evidence="9 11" id="KW-0408">Iron</keyword>
<dbReference type="OrthoDB" id="1689029at2759"/>
<keyword evidence="15" id="KW-1185">Reference proteome</keyword>
<comment type="cofactor">
    <cofactor evidence="1 11">
        <name>Fe cation</name>
        <dbReference type="ChEBI" id="CHEBI:24875"/>
    </cofactor>
</comment>
<dbReference type="AlphaFoldDB" id="A0A0G2GK47"/>
<dbReference type="PANTHER" id="PTHR11056">
    <property type="entry name" value="HOMOGENTISATE 1,2-DIOXYGENASE"/>
    <property type="match status" value="1"/>
</dbReference>